<dbReference type="AlphaFoldDB" id="A0A7I8L7T8"/>
<gene>
    <name evidence="1" type="ORF">SI8410_11016013</name>
</gene>
<dbReference type="OrthoDB" id="1930404at2759"/>
<dbReference type="EMBL" id="LR746274">
    <property type="protein sequence ID" value="CAA7405335.1"/>
    <property type="molecule type" value="Genomic_DNA"/>
</dbReference>
<proteinExistence type="predicted"/>
<accession>A0A7I8L7T8</accession>
<dbReference type="PANTHER" id="PTHR34564:SF3">
    <property type="entry name" value="PEPTIDYL-PROLYL CIS-TRANS ISOMERASE G"/>
    <property type="match status" value="1"/>
</dbReference>
<keyword evidence="2" id="KW-1185">Reference proteome</keyword>
<sequence length="109" mass="12709">MTRPMVLAFLLLVLIITSQFEWKQQLVNDIDTSQRTLGKEQHTMKKEEIVKEKIILSQEKMIRRLDKLVHSLQQQLLQCQSVDNTSENYNSNPSTLNTLEVEPQRTLNG</sequence>
<protein>
    <submittedName>
        <fullName evidence="1">Uncharacterized protein</fullName>
    </submittedName>
</protein>
<name>A0A7I8L7T8_SPIIN</name>
<evidence type="ECO:0000313" key="2">
    <source>
        <dbReference type="Proteomes" id="UP000663760"/>
    </source>
</evidence>
<reference evidence="1" key="1">
    <citation type="submission" date="2020-02" db="EMBL/GenBank/DDBJ databases">
        <authorList>
            <person name="Scholz U."/>
            <person name="Mascher M."/>
            <person name="Fiebig A."/>
        </authorList>
    </citation>
    <scope>NUCLEOTIDE SEQUENCE</scope>
</reference>
<organism evidence="1 2">
    <name type="scientific">Spirodela intermedia</name>
    <name type="common">Intermediate duckweed</name>
    <dbReference type="NCBI Taxonomy" id="51605"/>
    <lineage>
        <taxon>Eukaryota</taxon>
        <taxon>Viridiplantae</taxon>
        <taxon>Streptophyta</taxon>
        <taxon>Embryophyta</taxon>
        <taxon>Tracheophyta</taxon>
        <taxon>Spermatophyta</taxon>
        <taxon>Magnoliopsida</taxon>
        <taxon>Liliopsida</taxon>
        <taxon>Araceae</taxon>
        <taxon>Lemnoideae</taxon>
        <taxon>Spirodela</taxon>
    </lineage>
</organism>
<dbReference type="Proteomes" id="UP000663760">
    <property type="component" value="Chromosome 11"/>
</dbReference>
<evidence type="ECO:0000313" key="1">
    <source>
        <dbReference type="EMBL" id="CAA7405335.1"/>
    </source>
</evidence>
<dbReference type="PANTHER" id="PTHR34564">
    <property type="entry name" value="PEPTIDYL-PROLYL CIS-TRANS ISOMERASE G"/>
    <property type="match status" value="1"/>
</dbReference>